<evidence type="ECO:0000256" key="2">
    <source>
        <dbReference type="ARBA" id="ARBA00022801"/>
    </source>
</evidence>
<name>A0ABR6TIE2_9FIRM</name>
<dbReference type="Pfam" id="PF08797">
    <property type="entry name" value="HIRAN"/>
    <property type="match status" value="1"/>
</dbReference>
<dbReference type="Proteomes" id="UP000713904">
    <property type="component" value="Unassembled WGS sequence"/>
</dbReference>
<protein>
    <recommendedName>
        <fullName evidence="3">HIRAN domain-containing protein</fullName>
    </recommendedName>
</protein>
<comment type="caution">
    <text evidence="4">The sequence shown here is derived from an EMBL/GenBank/DDBJ whole genome shotgun (WGS) entry which is preliminary data.</text>
</comment>
<reference evidence="4 5" key="1">
    <citation type="submission" date="2020-05" db="EMBL/GenBank/DDBJ databases">
        <title>Draft genome of xy-202 and genomic insight in genome of the genus Peptostreptococcus.</title>
        <authorList>
            <person name="Zhang Z."/>
        </authorList>
    </citation>
    <scope>NUCLEOTIDE SEQUENCE [LARGE SCALE GENOMIC DNA]</scope>
    <source>
        <strain evidence="4 5">DSM 27025</strain>
    </source>
</reference>
<dbReference type="Gene3D" id="3.30.70.2330">
    <property type="match status" value="1"/>
</dbReference>
<sequence>MGLLSIINKTSDSADIFELREKVTSSYYFQENVNKIYEEYLEPYDEYGGLTKKDFLDNPVGYIKYKIPINATFSCSVKLVKEPKNIHDKNAIKIMANKKQVGYVPTSLLPTVHKHFNTISSVQLIPQGGPYKQVVIDEFGIQKVVTINTDFSFFICIRYKTGAIKNSIKNTANKGIQFAKDKEVADKALLSIKSLKNKLRK</sequence>
<keyword evidence="2" id="KW-0378">Hydrolase</keyword>
<dbReference type="RefSeq" id="WP_185623232.1">
    <property type="nucleotide sequence ID" value="NZ_JABGBW010000001.1"/>
</dbReference>
<keyword evidence="5" id="KW-1185">Reference proteome</keyword>
<evidence type="ECO:0000259" key="3">
    <source>
        <dbReference type="Pfam" id="PF08797"/>
    </source>
</evidence>
<evidence type="ECO:0000313" key="4">
    <source>
        <dbReference type="EMBL" id="MBC2575192.1"/>
    </source>
</evidence>
<keyword evidence="1" id="KW-0479">Metal-binding</keyword>
<gene>
    <name evidence="4" type="ORF">HLB29_00640</name>
</gene>
<feature type="domain" description="HIRAN" evidence="3">
    <location>
        <begin position="76"/>
        <end position="107"/>
    </location>
</feature>
<accession>A0ABR6TIE2</accession>
<proteinExistence type="predicted"/>
<evidence type="ECO:0000256" key="1">
    <source>
        <dbReference type="ARBA" id="ARBA00022723"/>
    </source>
</evidence>
<dbReference type="EMBL" id="JABGBW010000001">
    <property type="protein sequence ID" value="MBC2575192.1"/>
    <property type="molecule type" value="Genomic_DNA"/>
</dbReference>
<evidence type="ECO:0000313" key="5">
    <source>
        <dbReference type="Proteomes" id="UP000713904"/>
    </source>
</evidence>
<organism evidence="4 5">
    <name type="scientific">Peptostreptococcus canis</name>
    <dbReference type="NCBI Taxonomy" id="1159213"/>
    <lineage>
        <taxon>Bacteria</taxon>
        <taxon>Bacillati</taxon>
        <taxon>Bacillota</taxon>
        <taxon>Clostridia</taxon>
        <taxon>Peptostreptococcales</taxon>
        <taxon>Peptostreptococcaceae</taxon>
        <taxon>Peptostreptococcus</taxon>
    </lineage>
</organism>
<dbReference type="InterPro" id="IPR014905">
    <property type="entry name" value="HIRAN"/>
</dbReference>